<protein>
    <recommendedName>
        <fullName evidence="1">Glycosyltransferase 2-like domain-containing protein</fullName>
    </recommendedName>
</protein>
<dbReference type="Pfam" id="PF00535">
    <property type="entry name" value="Glycos_transf_2"/>
    <property type="match status" value="1"/>
</dbReference>
<dbReference type="RefSeq" id="WP_111061206.1">
    <property type="nucleotide sequence ID" value="NZ_JBHUCU010000007.1"/>
</dbReference>
<dbReference type="Gene3D" id="3.90.550.10">
    <property type="entry name" value="Spore Coat Polysaccharide Biosynthesis Protein SpsA, Chain A"/>
    <property type="match status" value="1"/>
</dbReference>
<proteinExistence type="predicted"/>
<dbReference type="OrthoDB" id="597270at2"/>
<keyword evidence="3" id="KW-1185">Reference proteome</keyword>
<evidence type="ECO:0000313" key="3">
    <source>
        <dbReference type="Proteomes" id="UP000249248"/>
    </source>
</evidence>
<dbReference type="InterPro" id="IPR001173">
    <property type="entry name" value="Glyco_trans_2-like"/>
</dbReference>
<sequence>MVTISTIIPCYNCEDHIEETVRSVLNQTLQELEIICVNNNSTDSTAKVLATLANADNRIKVCSEPQAGANYARNTGLALATGELIQFLDADDVITANKFEVQCREMRAAQLDLIISDREVYDENLETVLEFIDFKGILADPLAVAISKIIITGNPIYRTDFVRRIGGYLKELTSAQDWEFHIRCFLNQPKFDYYPAVFLHSRKLDNSLSSDFVKVSNNACTVIESFKKDFIERKVFENQDVLEKIIMTYFISYVYSGEATYKNEGLFWHAYSKGRPVFKGINQQFIRVFGFNAFLRSKRFVHSLRGKK</sequence>
<evidence type="ECO:0000313" key="2">
    <source>
        <dbReference type="EMBL" id="PZE18305.1"/>
    </source>
</evidence>
<dbReference type="EMBL" id="QKSB01000001">
    <property type="protein sequence ID" value="PZE18305.1"/>
    <property type="molecule type" value="Genomic_DNA"/>
</dbReference>
<feature type="domain" description="Glycosyltransferase 2-like" evidence="1">
    <location>
        <begin position="5"/>
        <end position="124"/>
    </location>
</feature>
<comment type="caution">
    <text evidence="2">The sequence shown here is derived from an EMBL/GenBank/DDBJ whole genome shotgun (WGS) entry which is preliminary data.</text>
</comment>
<dbReference type="PANTHER" id="PTHR22916:SF3">
    <property type="entry name" value="UDP-GLCNAC:BETAGAL BETA-1,3-N-ACETYLGLUCOSAMINYLTRANSFERASE-LIKE PROTEIN 1"/>
    <property type="match status" value="1"/>
</dbReference>
<name>A0A2W1NFP8_9FLAO</name>
<dbReference type="Proteomes" id="UP000249248">
    <property type="component" value="Unassembled WGS sequence"/>
</dbReference>
<evidence type="ECO:0000259" key="1">
    <source>
        <dbReference type="Pfam" id="PF00535"/>
    </source>
</evidence>
<dbReference type="PANTHER" id="PTHR22916">
    <property type="entry name" value="GLYCOSYLTRANSFERASE"/>
    <property type="match status" value="1"/>
</dbReference>
<dbReference type="InterPro" id="IPR029044">
    <property type="entry name" value="Nucleotide-diphossugar_trans"/>
</dbReference>
<accession>A0A2W1NFP8</accession>
<reference evidence="2 3" key="1">
    <citation type="submission" date="2018-06" db="EMBL/GenBank/DDBJ databases">
        <title>The draft genome sequence of Crocinitomix sp. SM1701.</title>
        <authorList>
            <person name="Zhang X."/>
        </authorList>
    </citation>
    <scope>NUCLEOTIDE SEQUENCE [LARGE SCALE GENOMIC DNA]</scope>
    <source>
        <strain evidence="2 3">SM1701</strain>
    </source>
</reference>
<dbReference type="SUPFAM" id="SSF53448">
    <property type="entry name" value="Nucleotide-diphospho-sugar transferases"/>
    <property type="match status" value="1"/>
</dbReference>
<dbReference type="AlphaFoldDB" id="A0A2W1NFP8"/>
<organism evidence="2 3">
    <name type="scientific">Putridiphycobacter roseus</name>
    <dbReference type="NCBI Taxonomy" id="2219161"/>
    <lineage>
        <taxon>Bacteria</taxon>
        <taxon>Pseudomonadati</taxon>
        <taxon>Bacteroidota</taxon>
        <taxon>Flavobacteriia</taxon>
        <taxon>Flavobacteriales</taxon>
        <taxon>Crocinitomicaceae</taxon>
        <taxon>Putridiphycobacter</taxon>
    </lineage>
</organism>
<gene>
    <name evidence="2" type="ORF">DNU06_00270</name>
</gene>
<dbReference type="GO" id="GO:0016758">
    <property type="term" value="F:hexosyltransferase activity"/>
    <property type="evidence" value="ECO:0007669"/>
    <property type="project" value="UniProtKB-ARBA"/>
</dbReference>